<dbReference type="PANTHER" id="PTHR33514">
    <property type="entry name" value="PROTEIN ABCI12, CHLOROPLASTIC"/>
    <property type="match status" value="1"/>
</dbReference>
<keyword evidence="2 5" id="KW-0812">Transmembrane</keyword>
<dbReference type="Proteomes" id="UP000503297">
    <property type="component" value="Chromosome"/>
</dbReference>
<gene>
    <name evidence="6" type="ORF">HLV38_06605</name>
</gene>
<proteinExistence type="predicted"/>
<dbReference type="EMBL" id="CP053716">
    <property type="protein sequence ID" value="QKF07813.1"/>
    <property type="molecule type" value="Genomic_DNA"/>
</dbReference>
<keyword evidence="4 5" id="KW-0472">Membrane</keyword>
<dbReference type="GO" id="GO:0005886">
    <property type="term" value="C:plasma membrane"/>
    <property type="evidence" value="ECO:0007669"/>
    <property type="project" value="TreeGrafter"/>
</dbReference>
<evidence type="ECO:0000313" key="6">
    <source>
        <dbReference type="EMBL" id="QKF07813.1"/>
    </source>
</evidence>
<dbReference type="Pfam" id="PF02361">
    <property type="entry name" value="CbiQ"/>
    <property type="match status" value="1"/>
</dbReference>
<evidence type="ECO:0008006" key="8">
    <source>
        <dbReference type="Google" id="ProtNLM"/>
    </source>
</evidence>
<sequence length="227" mass="22940">MKAVLLAAASAAVFFIQTPGGIVAALAVAVAVAATGCPQPRRVMALAAPGLALCAFGFAYALVTGPSLIEGAASGLVIAGRMAFLLVASAAVSLSTPSSDALAAFQRLLGPLRRFGMPVDAMATVLSLALAFIPRVFEEIAIVRSAHASRAAAFGAGLRALPAWGRVLTPVFVRLFRHADALALAMDARAFGLGERRTALGQRPLAAGERAILAAGVALCVAAALLL</sequence>
<reference evidence="7" key="1">
    <citation type="submission" date="2020-05" db="EMBL/GenBank/DDBJ databases">
        <title>Novel species in genus Nocardioides.</title>
        <authorList>
            <person name="Zhang G."/>
        </authorList>
    </citation>
    <scope>NUCLEOTIDE SEQUENCE [LARGE SCALE GENOMIC DNA]</scope>
    <source>
        <strain evidence="7">zg-1050</strain>
    </source>
</reference>
<feature type="transmembrane region" description="Helical" evidence="5">
    <location>
        <begin position="75"/>
        <end position="95"/>
    </location>
</feature>
<dbReference type="KEGG" id="bwa:HLV38_06605"/>
<evidence type="ECO:0000256" key="4">
    <source>
        <dbReference type="ARBA" id="ARBA00023136"/>
    </source>
</evidence>
<evidence type="ECO:0000256" key="3">
    <source>
        <dbReference type="ARBA" id="ARBA00022989"/>
    </source>
</evidence>
<dbReference type="AlphaFoldDB" id="A0A6M8J5B5"/>
<evidence type="ECO:0000256" key="5">
    <source>
        <dbReference type="SAM" id="Phobius"/>
    </source>
</evidence>
<evidence type="ECO:0000256" key="2">
    <source>
        <dbReference type="ARBA" id="ARBA00022692"/>
    </source>
</evidence>
<evidence type="ECO:0000256" key="1">
    <source>
        <dbReference type="ARBA" id="ARBA00004141"/>
    </source>
</evidence>
<keyword evidence="3 5" id="KW-1133">Transmembrane helix</keyword>
<dbReference type="PANTHER" id="PTHR33514:SF13">
    <property type="entry name" value="PROTEIN ABCI12, CHLOROPLASTIC"/>
    <property type="match status" value="1"/>
</dbReference>
<keyword evidence="7" id="KW-1185">Reference proteome</keyword>
<evidence type="ECO:0000313" key="7">
    <source>
        <dbReference type="Proteomes" id="UP000503297"/>
    </source>
</evidence>
<feature type="transmembrane region" description="Helical" evidence="5">
    <location>
        <begin position="43"/>
        <end position="63"/>
    </location>
</feature>
<comment type="subcellular location">
    <subcellularLocation>
        <location evidence="1">Membrane</location>
        <topology evidence="1">Multi-pass membrane protein</topology>
    </subcellularLocation>
</comment>
<dbReference type="InterPro" id="IPR003339">
    <property type="entry name" value="ABC/ECF_trnsptr_transmembrane"/>
</dbReference>
<organism evidence="6 7">
    <name type="scientific">Berryella wangjianweii</name>
    <dbReference type="NCBI Taxonomy" id="2734634"/>
    <lineage>
        <taxon>Bacteria</taxon>
        <taxon>Bacillati</taxon>
        <taxon>Actinomycetota</taxon>
        <taxon>Coriobacteriia</taxon>
        <taxon>Eggerthellales</taxon>
        <taxon>Eggerthellaceae</taxon>
        <taxon>Berryella</taxon>
    </lineage>
</organism>
<feature type="transmembrane region" description="Helical" evidence="5">
    <location>
        <begin position="115"/>
        <end position="137"/>
    </location>
</feature>
<protein>
    <recommendedName>
        <fullName evidence="8">Energy-coupling factor transporter transmembrane protein EcfT</fullName>
    </recommendedName>
</protein>
<accession>A0A6M8J5B5</accession>
<name>A0A6M8J5B5_9ACTN</name>